<dbReference type="EMBL" id="CP000875">
    <property type="protein sequence ID" value="ABX03134.1"/>
    <property type="molecule type" value="Genomic_DNA"/>
</dbReference>
<feature type="domain" description="PPM-type phosphatase" evidence="3">
    <location>
        <begin position="199"/>
        <end position="468"/>
    </location>
</feature>
<dbReference type="BioCyc" id="HAUR316274:GHYA-489-MONOMER"/>
<sequence length="471" mass="52933">MKQNQRPLIFGLFTLLLLSSMLIGLLLIRLSTTKQQATVPNQQAATTKQQATATKQQPIANSRSMTITQSILLATLEAIPAPIPTIAPISNSDLAKLDLAKPTPVLRAANNTKNDLITGFLWLSVLILGGYFLWSRWLGSLQLLPQDHPRPTQSRPKSLATPPINPVQPKPSPAIVPMPASSPRPTAEPRRRNANYQLHIFQDSVIGLSHTQHGLPCQDSSAHRALDNGWGVAVVADGLGSRKLSDRGSQFVVKHTCEKLFDLLHHYAWHKTNQLPTEQQWQGYVKAAFYDVYKELLQEAKVNDQSIHEYACTLISVIYSPIGILVAHVGDGRAGYSDRYGQWHSMITPHKGEEANEVMPFTADQVWKNPQELIECRVIQEPICGFVLMSDGCEKHTFQCSQFDQANERWHDPNQPHQQFFDRLQQLFREQKQKGCKAEELKKMFKDILLRGTTGFANESDDKTMILGLWI</sequence>
<dbReference type="HOGENOM" id="CLU_579738_0_0_0"/>
<feature type="region of interest" description="Disordered" evidence="1">
    <location>
        <begin position="148"/>
        <end position="189"/>
    </location>
</feature>
<dbReference type="Pfam" id="PF13672">
    <property type="entry name" value="PP2C_2"/>
    <property type="match status" value="1"/>
</dbReference>
<accession>A9AV56</accession>
<gene>
    <name evidence="4" type="ordered locus">Haur_0483</name>
</gene>
<organism evidence="4 5">
    <name type="scientific">Herpetosiphon aurantiacus (strain ATCC 23779 / DSM 785 / 114-95)</name>
    <dbReference type="NCBI Taxonomy" id="316274"/>
    <lineage>
        <taxon>Bacteria</taxon>
        <taxon>Bacillati</taxon>
        <taxon>Chloroflexota</taxon>
        <taxon>Chloroflexia</taxon>
        <taxon>Herpetosiphonales</taxon>
        <taxon>Herpetosiphonaceae</taxon>
        <taxon>Herpetosiphon</taxon>
    </lineage>
</organism>
<protein>
    <submittedName>
        <fullName evidence="4">Protein serine/threonine phosphatase</fullName>
    </submittedName>
</protein>
<dbReference type="SUPFAM" id="SSF81606">
    <property type="entry name" value="PP2C-like"/>
    <property type="match status" value="1"/>
</dbReference>
<dbReference type="AlphaFoldDB" id="A9AV56"/>
<evidence type="ECO:0000313" key="4">
    <source>
        <dbReference type="EMBL" id="ABX03134.1"/>
    </source>
</evidence>
<feature type="transmembrane region" description="Helical" evidence="2">
    <location>
        <begin position="7"/>
        <end position="28"/>
    </location>
</feature>
<evidence type="ECO:0000256" key="2">
    <source>
        <dbReference type="SAM" id="Phobius"/>
    </source>
</evidence>
<dbReference type="SMART" id="SM00332">
    <property type="entry name" value="PP2Cc"/>
    <property type="match status" value="1"/>
</dbReference>
<reference evidence="4 5" key="1">
    <citation type="journal article" date="2011" name="Stand. Genomic Sci.">
        <title>Complete genome sequence of the filamentous gliding predatory bacterium Herpetosiphon aurantiacus type strain (114-95(T)).</title>
        <authorList>
            <person name="Kiss H."/>
            <person name="Nett M."/>
            <person name="Domin N."/>
            <person name="Martin K."/>
            <person name="Maresca J.A."/>
            <person name="Copeland A."/>
            <person name="Lapidus A."/>
            <person name="Lucas S."/>
            <person name="Berry K.W."/>
            <person name="Glavina Del Rio T."/>
            <person name="Dalin E."/>
            <person name="Tice H."/>
            <person name="Pitluck S."/>
            <person name="Richardson P."/>
            <person name="Bruce D."/>
            <person name="Goodwin L."/>
            <person name="Han C."/>
            <person name="Detter J.C."/>
            <person name="Schmutz J."/>
            <person name="Brettin T."/>
            <person name="Land M."/>
            <person name="Hauser L."/>
            <person name="Kyrpides N.C."/>
            <person name="Ivanova N."/>
            <person name="Goker M."/>
            <person name="Woyke T."/>
            <person name="Klenk H.P."/>
            <person name="Bryant D.A."/>
        </authorList>
    </citation>
    <scope>NUCLEOTIDE SEQUENCE [LARGE SCALE GENOMIC DNA]</scope>
    <source>
        <strain evidence="5">ATCC 23779 / DSM 785 / 114-95</strain>
    </source>
</reference>
<evidence type="ECO:0000259" key="3">
    <source>
        <dbReference type="SMART" id="SM00332"/>
    </source>
</evidence>
<dbReference type="KEGG" id="hau:Haur_0483"/>
<dbReference type="Gene3D" id="3.60.40.10">
    <property type="entry name" value="PPM-type phosphatase domain"/>
    <property type="match status" value="1"/>
</dbReference>
<evidence type="ECO:0000313" key="5">
    <source>
        <dbReference type="Proteomes" id="UP000000787"/>
    </source>
</evidence>
<evidence type="ECO:0000256" key="1">
    <source>
        <dbReference type="SAM" id="MobiDB-lite"/>
    </source>
</evidence>
<proteinExistence type="predicted"/>
<dbReference type="InParanoid" id="A9AV56"/>
<dbReference type="STRING" id="316274.Haur_0483"/>
<dbReference type="InterPro" id="IPR001932">
    <property type="entry name" value="PPM-type_phosphatase-like_dom"/>
</dbReference>
<dbReference type="eggNOG" id="COG0631">
    <property type="taxonomic scope" value="Bacteria"/>
</dbReference>
<keyword evidence="2" id="KW-0812">Transmembrane</keyword>
<dbReference type="InterPro" id="IPR036457">
    <property type="entry name" value="PPM-type-like_dom_sf"/>
</dbReference>
<keyword evidence="2" id="KW-0472">Membrane</keyword>
<keyword evidence="2" id="KW-1133">Transmembrane helix</keyword>
<feature type="transmembrane region" description="Helical" evidence="2">
    <location>
        <begin position="116"/>
        <end position="134"/>
    </location>
</feature>
<keyword evidence="5" id="KW-1185">Reference proteome</keyword>
<dbReference type="Proteomes" id="UP000000787">
    <property type="component" value="Chromosome"/>
</dbReference>
<name>A9AV56_HERA2</name>
<feature type="compositionally biased region" description="Pro residues" evidence="1">
    <location>
        <begin position="163"/>
        <end position="182"/>
    </location>
</feature>